<gene>
    <name evidence="1" type="ORF">LTR37_008785</name>
</gene>
<comment type="caution">
    <text evidence="1">The sequence shown here is derived from an EMBL/GenBank/DDBJ whole genome shotgun (WGS) entry which is preliminary data.</text>
</comment>
<sequence length="541" mass="56745">MPPKKTAVTKRKAEATTKAAPTNTRKAQDAPPAAAPSRKRKAPEPEPAAAPVKKRKAPEPEPAAAPSTKRKAQEAAPAVAAPKKQKTAAKAAAINEPSTQRLNVFVCGEGGSGELGLGTSKKAIDVKRPRLNPYLAADKVGTVKVVAGGMHALAITHDNKVISWGVNDQGALGRDTQWEGGLRDIDAEDSGSDDEDDDNGLNPKECIPDEVDFSTSNLPPGTRFTDIAAGDSCSFALTDTGFVYGWGVFRKNDGIFGFINVGEVTLRPVLVPGLSKITSIKSGANHALALDSAGLVFAWGNGQQGQLGRRVIERTKTEGLTPRQFGLPKGPKNGIASIECGSEHSFAISKNGTVYAWGLNNFGETGIRRGAGEDSANITNPTVVESLKGKNIISIKGGGHHSIAATKEGDCLVWGRMDGAQMGIAPAEFDNLPEDAVIRDSNNKPRILILPQKVEAIKSKVATVTASSDHCIAITQDGKAYSWGFSANYQTGQGVTDDIDMATMIDNTAVREQKLQGATSGGQFSILTAGADGDVPMTNGF</sequence>
<organism evidence="1 2">
    <name type="scientific">Vermiconidia calcicola</name>
    <dbReference type="NCBI Taxonomy" id="1690605"/>
    <lineage>
        <taxon>Eukaryota</taxon>
        <taxon>Fungi</taxon>
        <taxon>Dikarya</taxon>
        <taxon>Ascomycota</taxon>
        <taxon>Pezizomycotina</taxon>
        <taxon>Dothideomycetes</taxon>
        <taxon>Dothideomycetidae</taxon>
        <taxon>Mycosphaerellales</taxon>
        <taxon>Extremaceae</taxon>
        <taxon>Vermiconidia</taxon>
    </lineage>
</organism>
<dbReference type="EMBL" id="JAUTXU010000066">
    <property type="protein sequence ID" value="KAK3712900.1"/>
    <property type="molecule type" value="Genomic_DNA"/>
</dbReference>
<evidence type="ECO:0000313" key="1">
    <source>
        <dbReference type="EMBL" id="KAK3712900.1"/>
    </source>
</evidence>
<keyword evidence="2" id="KW-1185">Reference proteome</keyword>
<evidence type="ECO:0000313" key="2">
    <source>
        <dbReference type="Proteomes" id="UP001281147"/>
    </source>
</evidence>
<dbReference type="Proteomes" id="UP001281147">
    <property type="component" value="Unassembled WGS sequence"/>
</dbReference>
<protein>
    <submittedName>
        <fullName evidence="1">Uncharacterized protein</fullName>
    </submittedName>
</protein>
<reference evidence="1" key="1">
    <citation type="submission" date="2023-07" db="EMBL/GenBank/DDBJ databases">
        <title>Black Yeasts Isolated from many extreme environments.</title>
        <authorList>
            <person name="Coleine C."/>
            <person name="Stajich J.E."/>
            <person name="Selbmann L."/>
        </authorList>
    </citation>
    <scope>NUCLEOTIDE SEQUENCE</scope>
    <source>
        <strain evidence="1">CCFEE 5714</strain>
    </source>
</reference>
<name>A0ACC3NA69_9PEZI</name>
<accession>A0ACC3NA69</accession>
<proteinExistence type="predicted"/>